<dbReference type="GO" id="GO:0005634">
    <property type="term" value="C:nucleus"/>
    <property type="evidence" value="ECO:0007669"/>
    <property type="project" value="UniProtKB-SubCell"/>
</dbReference>
<evidence type="ECO:0000313" key="11">
    <source>
        <dbReference type="EMBL" id="EPB79697.1"/>
    </source>
</evidence>
<feature type="region of interest" description="Disordered" evidence="8">
    <location>
        <begin position="738"/>
        <end position="946"/>
    </location>
</feature>
<dbReference type="GO" id="GO:1990112">
    <property type="term" value="C:RQC complex"/>
    <property type="evidence" value="ECO:0007669"/>
    <property type="project" value="TreeGrafter"/>
</dbReference>
<dbReference type="PANTHER" id="PTHR15239">
    <property type="entry name" value="NUCLEAR EXPORT MEDIATOR FACTOR NEMF"/>
    <property type="match status" value="1"/>
</dbReference>
<keyword evidence="5 7" id="KW-0175">Coiled coil</keyword>
<sequence>MFYCLFEDLTSQFRTSAMKTRFSTIDVTAAVHDLRSMQGFRIMNVYDINHKTYIMKLSFGPDKFFILFESGIRIHRAYHHYEKSPFPSSFSIKLRKHLNNRRLTRITQLGMDRIVDMQIDEGDRCVHVIVELYDKGNIVLTDSSYTILNVLRPRTDKNKDVKFSVNQIYPVPPKRELPELPTVKQVTDLLHVCDQKAPLKRAIAIPGIFSGALIEHALRLENMPPDIQVGHIGRKDLCAKGVVSALDTATRIAYEVRSGRCYGFVPYATQRRLDGSEVEALLEYNPCLFIQHEGGTYHSFTTFSEGVDAYYAVLDAQKQQQAALKIEKEAMKRLENVRKDQYRRILELEYSREEKMLMADLIIHNKALVDSAIQVICRALAQKTSWEDVERMHLEAIHKGDYVARAIVKLDLKNNRIFMRLREELEGMSPKDVPISINMNAFGNACKLYHGMKAAAEKALRTGVAAEKAIKTAEEKANTTIKKAGLRASLVRARKEMWFEKFIWFISSERYMVITGRDATQNELLVKKYLRKNDVYVHADAHGAASVVIRYLALLLMEAVKPAFSNKHGGGDIPPKTLTEAAQMAVCCTKAWGSQISSSSWWVYAWQVSKVAKSGEYLTKGSFVIRGKKNFLPSCPLVLGFGILFRVDEITAQKHKKEMEAQKSDPCITEASEELHERSYGQYDNILPLVNPIAKTKELMEEHEYPDIRLDVPMVRLQYESDYAEDYSVIDFATKFRPKKQKVPTKEQETKEYLEKKAEEERKAAMPKKIGKRQKHKMEKIRKKYRDQDDEEREMRMALLGCRGKPKAEEQQATANVKQNKGPGKNAQGHAGKNDKSDVPKPGKEGSPLNSNQGAAVSSEIESKAVEETIPSNVDEHPGKDDECQPGSLNDKVAWSEEMEKHLANLNNFPVPESEPAEPNFGVGSGFNGDINSGDMPEELVSFGDTPPGFAPELFTYVDPTVDQHQLNTTHTYNSYNFPSGKNFNRQTVQRAVENDDDDREAKITSTDEGTEALMSELLSNPEPDDVLLYAVPMVGPYQVFQNFKYKVKLTPGSSKKGKAGKMAVDLFLRMKDIPQCERELIRALAVEDKSWTNIPTGCRVSAPQLHAKK</sequence>
<comment type="subcellular location">
    <subcellularLocation>
        <location evidence="2">Cytoplasm</location>
    </subcellularLocation>
    <subcellularLocation>
        <location evidence="1">Nucleus</location>
    </subcellularLocation>
</comment>
<dbReference type="Proteomes" id="UP000054495">
    <property type="component" value="Unassembled WGS sequence"/>
</dbReference>
<feature type="domain" description="NFACT RNA-binding" evidence="9">
    <location>
        <begin position="501"/>
        <end position="627"/>
    </location>
</feature>
<evidence type="ECO:0000256" key="7">
    <source>
        <dbReference type="SAM" id="Coils"/>
    </source>
</evidence>
<dbReference type="GO" id="GO:0005737">
    <property type="term" value="C:cytoplasm"/>
    <property type="evidence" value="ECO:0007669"/>
    <property type="project" value="UniProtKB-SubCell"/>
</dbReference>
<evidence type="ECO:0000256" key="2">
    <source>
        <dbReference type="ARBA" id="ARBA00004496"/>
    </source>
</evidence>
<feature type="compositionally biased region" description="Basic residues" evidence="8">
    <location>
        <begin position="765"/>
        <end position="785"/>
    </location>
</feature>
<evidence type="ECO:0000256" key="8">
    <source>
        <dbReference type="SAM" id="MobiDB-lite"/>
    </source>
</evidence>
<feature type="compositionally biased region" description="Basic and acidic residues" evidence="8">
    <location>
        <begin position="894"/>
        <end position="903"/>
    </location>
</feature>
<evidence type="ECO:0000313" key="12">
    <source>
        <dbReference type="Proteomes" id="UP000054495"/>
    </source>
</evidence>
<dbReference type="Gene3D" id="2.30.310.10">
    <property type="entry name" value="ibrinogen binding protein from staphylococcus aureus domain"/>
    <property type="match status" value="1"/>
</dbReference>
<dbReference type="PANTHER" id="PTHR15239:SF6">
    <property type="entry name" value="RIBOSOME QUALITY CONTROL COMPLEX SUBUNIT NEMF"/>
    <property type="match status" value="1"/>
</dbReference>
<evidence type="ECO:0000256" key="5">
    <source>
        <dbReference type="ARBA" id="ARBA00023054"/>
    </source>
</evidence>
<keyword evidence="4" id="KW-0963">Cytoplasm</keyword>
<comment type="similarity">
    <text evidence="3">Belongs to the NEMF family.</text>
</comment>
<name>A0A0D6MCY0_9BILA</name>
<feature type="coiled-coil region" evidence="7">
    <location>
        <begin position="314"/>
        <end position="344"/>
    </location>
</feature>
<accession>A0A0D6MCY0</accession>
<evidence type="ECO:0008006" key="13">
    <source>
        <dbReference type="Google" id="ProtNLM"/>
    </source>
</evidence>
<dbReference type="EMBL" id="KE124790">
    <property type="protein sequence ID" value="EPB79697.1"/>
    <property type="molecule type" value="Genomic_DNA"/>
</dbReference>
<feature type="domain" description="NFACT protein C-terminal" evidence="10">
    <location>
        <begin position="1012"/>
        <end position="1089"/>
    </location>
</feature>
<dbReference type="GO" id="GO:1990116">
    <property type="term" value="P:ribosome-associated ubiquitin-dependent protein catabolic process"/>
    <property type="evidence" value="ECO:0007669"/>
    <property type="project" value="TreeGrafter"/>
</dbReference>
<reference evidence="11 12" key="1">
    <citation type="submission" date="2013-05" db="EMBL/GenBank/DDBJ databases">
        <title>Draft genome of the parasitic nematode Anyclostoma ceylanicum.</title>
        <authorList>
            <person name="Mitreva M."/>
        </authorList>
    </citation>
    <scope>NUCLEOTIDE SEQUENCE [LARGE SCALE GENOMIC DNA]</scope>
</reference>
<evidence type="ECO:0000256" key="4">
    <source>
        <dbReference type="ARBA" id="ARBA00022490"/>
    </source>
</evidence>
<gene>
    <name evidence="11" type="ORF">ANCCEY_01241</name>
</gene>
<dbReference type="InterPro" id="IPR021846">
    <property type="entry name" value="NFACT-C"/>
</dbReference>
<dbReference type="InterPro" id="IPR008532">
    <property type="entry name" value="NFACT_RNA-bd"/>
</dbReference>
<feature type="compositionally biased region" description="Basic and acidic residues" evidence="8">
    <location>
        <begin position="874"/>
        <end position="883"/>
    </location>
</feature>
<dbReference type="GO" id="GO:0072344">
    <property type="term" value="P:rescue of stalled ribosome"/>
    <property type="evidence" value="ECO:0007669"/>
    <property type="project" value="TreeGrafter"/>
</dbReference>
<dbReference type="Pfam" id="PF05833">
    <property type="entry name" value="NFACT_N"/>
    <property type="match status" value="1"/>
</dbReference>
<evidence type="ECO:0000259" key="9">
    <source>
        <dbReference type="Pfam" id="PF05670"/>
    </source>
</evidence>
<dbReference type="GO" id="GO:0043023">
    <property type="term" value="F:ribosomal large subunit binding"/>
    <property type="evidence" value="ECO:0007669"/>
    <property type="project" value="TreeGrafter"/>
</dbReference>
<protein>
    <recommendedName>
        <fullName evidence="13">NFACT RNA-binding domain-containing protein</fullName>
    </recommendedName>
</protein>
<evidence type="ECO:0000256" key="6">
    <source>
        <dbReference type="ARBA" id="ARBA00023242"/>
    </source>
</evidence>
<evidence type="ECO:0000259" key="10">
    <source>
        <dbReference type="Pfam" id="PF11923"/>
    </source>
</evidence>
<dbReference type="Pfam" id="PF05670">
    <property type="entry name" value="NFACT-R_1"/>
    <property type="match status" value="1"/>
</dbReference>
<evidence type="ECO:0000256" key="1">
    <source>
        <dbReference type="ARBA" id="ARBA00004123"/>
    </source>
</evidence>
<feature type="compositionally biased region" description="Basic and acidic residues" evidence="8">
    <location>
        <begin position="744"/>
        <end position="764"/>
    </location>
</feature>
<evidence type="ECO:0000256" key="3">
    <source>
        <dbReference type="ARBA" id="ARBA00008318"/>
    </source>
</evidence>
<dbReference type="GO" id="GO:0000049">
    <property type="term" value="F:tRNA binding"/>
    <property type="evidence" value="ECO:0007669"/>
    <property type="project" value="TreeGrafter"/>
</dbReference>
<proteinExistence type="inferred from homology"/>
<keyword evidence="12" id="KW-1185">Reference proteome</keyword>
<dbReference type="Pfam" id="PF11923">
    <property type="entry name" value="NFACT-C"/>
    <property type="match status" value="1"/>
</dbReference>
<dbReference type="FunFam" id="2.30.310.10:FF:000001">
    <property type="entry name" value="Nuclear export mediator factor Nemf"/>
    <property type="match status" value="1"/>
</dbReference>
<dbReference type="InterPro" id="IPR051608">
    <property type="entry name" value="RQC_Subunit_NEMF"/>
</dbReference>
<dbReference type="AlphaFoldDB" id="A0A0D6MCY0"/>
<feature type="compositionally biased region" description="Basic and acidic residues" evidence="8">
    <location>
        <begin position="832"/>
        <end position="844"/>
    </location>
</feature>
<keyword evidence="6" id="KW-0539">Nucleus</keyword>
<organism evidence="11 12">
    <name type="scientific">Ancylostoma ceylanicum</name>
    <dbReference type="NCBI Taxonomy" id="53326"/>
    <lineage>
        <taxon>Eukaryota</taxon>
        <taxon>Metazoa</taxon>
        <taxon>Ecdysozoa</taxon>
        <taxon>Nematoda</taxon>
        <taxon>Chromadorea</taxon>
        <taxon>Rhabditida</taxon>
        <taxon>Rhabditina</taxon>
        <taxon>Rhabditomorpha</taxon>
        <taxon>Strongyloidea</taxon>
        <taxon>Ancylostomatidae</taxon>
        <taxon>Ancylostomatinae</taxon>
        <taxon>Ancylostoma</taxon>
    </lineage>
</organism>